<dbReference type="Proteomes" id="UP000828390">
    <property type="component" value="Unassembled WGS sequence"/>
</dbReference>
<dbReference type="EMBL" id="JAIWYP010000018">
    <property type="protein sequence ID" value="KAH3692876.1"/>
    <property type="molecule type" value="Genomic_DNA"/>
</dbReference>
<sequence>MVDGVPSEKLGTFKSSEFGQNVLILIISREKIRILCVSEPFKASFNIQNATILQTQGAWKPCFRIGNLPNNNQQWGILGVKGLDF</sequence>
<evidence type="ECO:0000313" key="2">
    <source>
        <dbReference type="Proteomes" id="UP000828390"/>
    </source>
</evidence>
<name>A0A9D4BF76_DREPO</name>
<evidence type="ECO:0000313" key="1">
    <source>
        <dbReference type="EMBL" id="KAH3692876.1"/>
    </source>
</evidence>
<proteinExistence type="predicted"/>
<keyword evidence="2" id="KW-1185">Reference proteome</keyword>
<organism evidence="1 2">
    <name type="scientific">Dreissena polymorpha</name>
    <name type="common">Zebra mussel</name>
    <name type="synonym">Mytilus polymorpha</name>
    <dbReference type="NCBI Taxonomy" id="45954"/>
    <lineage>
        <taxon>Eukaryota</taxon>
        <taxon>Metazoa</taxon>
        <taxon>Spiralia</taxon>
        <taxon>Lophotrochozoa</taxon>
        <taxon>Mollusca</taxon>
        <taxon>Bivalvia</taxon>
        <taxon>Autobranchia</taxon>
        <taxon>Heteroconchia</taxon>
        <taxon>Euheterodonta</taxon>
        <taxon>Imparidentia</taxon>
        <taxon>Neoheterodontei</taxon>
        <taxon>Myida</taxon>
        <taxon>Dreissenoidea</taxon>
        <taxon>Dreissenidae</taxon>
        <taxon>Dreissena</taxon>
    </lineage>
</organism>
<reference evidence="1" key="1">
    <citation type="journal article" date="2019" name="bioRxiv">
        <title>The Genome of the Zebra Mussel, Dreissena polymorpha: A Resource for Invasive Species Research.</title>
        <authorList>
            <person name="McCartney M.A."/>
            <person name="Auch B."/>
            <person name="Kono T."/>
            <person name="Mallez S."/>
            <person name="Zhang Y."/>
            <person name="Obille A."/>
            <person name="Becker A."/>
            <person name="Abrahante J.E."/>
            <person name="Garbe J."/>
            <person name="Badalamenti J.P."/>
            <person name="Herman A."/>
            <person name="Mangelson H."/>
            <person name="Liachko I."/>
            <person name="Sullivan S."/>
            <person name="Sone E.D."/>
            <person name="Koren S."/>
            <person name="Silverstein K.A.T."/>
            <person name="Beckman K.B."/>
            <person name="Gohl D.M."/>
        </authorList>
    </citation>
    <scope>NUCLEOTIDE SEQUENCE</scope>
    <source>
        <strain evidence="1">Duluth1</strain>
        <tissue evidence="1">Whole animal</tissue>
    </source>
</reference>
<dbReference type="AlphaFoldDB" id="A0A9D4BF76"/>
<accession>A0A9D4BF76</accession>
<reference evidence="1" key="2">
    <citation type="submission" date="2020-11" db="EMBL/GenBank/DDBJ databases">
        <authorList>
            <person name="McCartney M.A."/>
            <person name="Auch B."/>
            <person name="Kono T."/>
            <person name="Mallez S."/>
            <person name="Becker A."/>
            <person name="Gohl D.M."/>
            <person name="Silverstein K.A.T."/>
            <person name="Koren S."/>
            <person name="Bechman K.B."/>
            <person name="Herman A."/>
            <person name="Abrahante J.E."/>
            <person name="Garbe J."/>
        </authorList>
    </citation>
    <scope>NUCLEOTIDE SEQUENCE</scope>
    <source>
        <strain evidence="1">Duluth1</strain>
        <tissue evidence="1">Whole animal</tissue>
    </source>
</reference>
<comment type="caution">
    <text evidence="1">The sequence shown here is derived from an EMBL/GenBank/DDBJ whole genome shotgun (WGS) entry which is preliminary data.</text>
</comment>
<protein>
    <submittedName>
        <fullName evidence="1">Uncharacterized protein</fullName>
    </submittedName>
</protein>
<gene>
    <name evidence="1" type="ORF">DPMN_193212</name>
</gene>